<gene>
    <name evidence="2" type="ORF">BT96DRAFT_993441</name>
</gene>
<dbReference type="Proteomes" id="UP000799118">
    <property type="component" value="Unassembled WGS sequence"/>
</dbReference>
<accession>A0A6A4HSI0</accession>
<sequence>MAQKCYVVLGPKNLGSPYKSPALYNSMQFKAGGYSAPPLPIHIQCPDYTFAAFVFDRLQPFFSVRSNWIPAPRVLVQNFISAPGFQEVADAVEQRDKLIWVVKHGAKPGLFLDTAEAIASVDNSKTNSDGRLFQEAFAFRSFSEAIKCQMLNDAPRTALHVYNPLSQPESSAALRRSLLEEGVKEEAPEEHIPNPDPPSDPEAPQLPSSHQIPSAPSTPRRPAPVTNTQGTPGSYHIFFSPNVELRINSPNPESPGPASPARRARAARAKGVDFGRRMLANEGLSLEDVADIEEVLLGAYSAETFIESVGKEESWNVLTSEKVQLVWDLYKML</sequence>
<keyword evidence="3" id="KW-1185">Reference proteome</keyword>
<dbReference type="EMBL" id="ML769462">
    <property type="protein sequence ID" value="KAE9399984.1"/>
    <property type="molecule type" value="Genomic_DNA"/>
</dbReference>
<evidence type="ECO:0000313" key="3">
    <source>
        <dbReference type="Proteomes" id="UP000799118"/>
    </source>
</evidence>
<proteinExistence type="predicted"/>
<evidence type="ECO:0000256" key="1">
    <source>
        <dbReference type="SAM" id="MobiDB-lite"/>
    </source>
</evidence>
<protein>
    <submittedName>
        <fullName evidence="2">Uncharacterized protein</fullName>
    </submittedName>
</protein>
<feature type="compositionally biased region" description="Low complexity" evidence="1">
    <location>
        <begin position="202"/>
        <end position="226"/>
    </location>
</feature>
<dbReference type="OrthoDB" id="3063120at2759"/>
<feature type="region of interest" description="Disordered" evidence="1">
    <location>
        <begin position="182"/>
        <end position="234"/>
    </location>
</feature>
<feature type="compositionally biased region" description="Basic and acidic residues" evidence="1">
    <location>
        <begin position="182"/>
        <end position="193"/>
    </location>
</feature>
<evidence type="ECO:0000313" key="2">
    <source>
        <dbReference type="EMBL" id="KAE9399984.1"/>
    </source>
</evidence>
<name>A0A6A4HSI0_9AGAR</name>
<reference evidence="2" key="1">
    <citation type="journal article" date="2019" name="Environ. Microbiol.">
        <title>Fungal ecological strategies reflected in gene transcription - a case study of two litter decomposers.</title>
        <authorList>
            <person name="Barbi F."/>
            <person name="Kohler A."/>
            <person name="Barry K."/>
            <person name="Baskaran P."/>
            <person name="Daum C."/>
            <person name="Fauchery L."/>
            <person name="Ihrmark K."/>
            <person name="Kuo A."/>
            <person name="LaButti K."/>
            <person name="Lipzen A."/>
            <person name="Morin E."/>
            <person name="Grigoriev I.V."/>
            <person name="Henrissat B."/>
            <person name="Lindahl B."/>
            <person name="Martin F."/>
        </authorList>
    </citation>
    <scope>NUCLEOTIDE SEQUENCE</scope>
    <source>
        <strain evidence="2">JB14</strain>
    </source>
</reference>
<feature type="region of interest" description="Disordered" evidence="1">
    <location>
        <begin position="246"/>
        <end position="267"/>
    </location>
</feature>
<dbReference type="AlphaFoldDB" id="A0A6A4HSI0"/>
<organism evidence="2 3">
    <name type="scientific">Gymnopus androsaceus JB14</name>
    <dbReference type="NCBI Taxonomy" id="1447944"/>
    <lineage>
        <taxon>Eukaryota</taxon>
        <taxon>Fungi</taxon>
        <taxon>Dikarya</taxon>
        <taxon>Basidiomycota</taxon>
        <taxon>Agaricomycotina</taxon>
        <taxon>Agaricomycetes</taxon>
        <taxon>Agaricomycetidae</taxon>
        <taxon>Agaricales</taxon>
        <taxon>Marasmiineae</taxon>
        <taxon>Omphalotaceae</taxon>
        <taxon>Gymnopus</taxon>
    </lineage>
</organism>